<proteinExistence type="predicted"/>
<comment type="caution">
    <text evidence="1">The sequence shown here is derived from an EMBL/GenBank/DDBJ whole genome shotgun (WGS) entry which is preliminary data.</text>
</comment>
<organism evidence="1 2">
    <name type="scientific">Psophocarpus tetragonolobus</name>
    <name type="common">Winged bean</name>
    <name type="synonym">Dolichos tetragonolobus</name>
    <dbReference type="NCBI Taxonomy" id="3891"/>
    <lineage>
        <taxon>Eukaryota</taxon>
        <taxon>Viridiplantae</taxon>
        <taxon>Streptophyta</taxon>
        <taxon>Embryophyta</taxon>
        <taxon>Tracheophyta</taxon>
        <taxon>Spermatophyta</taxon>
        <taxon>Magnoliopsida</taxon>
        <taxon>eudicotyledons</taxon>
        <taxon>Gunneridae</taxon>
        <taxon>Pentapetalae</taxon>
        <taxon>rosids</taxon>
        <taxon>fabids</taxon>
        <taxon>Fabales</taxon>
        <taxon>Fabaceae</taxon>
        <taxon>Papilionoideae</taxon>
        <taxon>50 kb inversion clade</taxon>
        <taxon>NPAAA clade</taxon>
        <taxon>indigoferoid/millettioid clade</taxon>
        <taxon>Phaseoleae</taxon>
        <taxon>Psophocarpus</taxon>
    </lineage>
</organism>
<evidence type="ECO:0000313" key="2">
    <source>
        <dbReference type="Proteomes" id="UP001386955"/>
    </source>
</evidence>
<name>A0AAN9SHB5_PSOTE</name>
<dbReference type="EMBL" id="JAYMYS010000004">
    <property type="protein sequence ID" value="KAK7396624.1"/>
    <property type="molecule type" value="Genomic_DNA"/>
</dbReference>
<sequence>MNKDFMSNFIQSKTHWKREGNIIVKLVSEGTNISFKGKFYNKPNERRIISRIRSFGFRISSLSLCLCSVV</sequence>
<protein>
    <submittedName>
        <fullName evidence="1">Uncharacterized protein</fullName>
    </submittedName>
</protein>
<dbReference type="Proteomes" id="UP001386955">
    <property type="component" value="Unassembled WGS sequence"/>
</dbReference>
<keyword evidence="2" id="KW-1185">Reference proteome</keyword>
<reference evidence="1 2" key="1">
    <citation type="submission" date="2024-01" db="EMBL/GenBank/DDBJ databases">
        <title>The genomes of 5 underutilized Papilionoideae crops provide insights into root nodulation and disease resistanc.</title>
        <authorList>
            <person name="Jiang F."/>
        </authorList>
    </citation>
    <scope>NUCLEOTIDE SEQUENCE [LARGE SCALE GENOMIC DNA]</scope>
    <source>
        <strain evidence="1">DUOXIRENSHENG_FW03</strain>
        <tissue evidence="1">Leaves</tissue>
    </source>
</reference>
<accession>A0AAN9SHB5</accession>
<dbReference type="AlphaFoldDB" id="A0AAN9SHB5"/>
<evidence type="ECO:0000313" key="1">
    <source>
        <dbReference type="EMBL" id="KAK7396624.1"/>
    </source>
</evidence>
<gene>
    <name evidence="1" type="ORF">VNO78_17760</name>
</gene>